<dbReference type="AlphaFoldDB" id="A0A0X8E4A1"/>
<protein>
    <submittedName>
        <fullName evidence="1">Uncharacterized protein</fullName>
    </submittedName>
</protein>
<organism evidence="1 2">
    <name type="scientific">Microterricola viridarii</name>
    <dbReference type="NCBI Taxonomy" id="412690"/>
    <lineage>
        <taxon>Bacteria</taxon>
        <taxon>Bacillati</taxon>
        <taxon>Actinomycetota</taxon>
        <taxon>Actinomycetes</taxon>
        <taxon>Micrococcales</taxon>
        <taxon>Microbacteriaceae</taxon>
        <taxon>Microterricola</taxon>
    </lineage>
</organism>
<gene>
    <name evidence="1" type="ORF">AWU67_07540</name>
</gene>
<dbReference type="Proteomes" id="UP000058305">
    <property type="component" value="Chromosome"/>
</dbReference>
<evidence type="ECO:0000313" key="1">
    <source>
        <dbReference type="EMBL" id="AMB58736.1"/>
    </source>
</evidence>
<reference evidence="1 2" key="1">
    <citation type="journal article" date="2016" name="J. Biotechnol.">
        <title>First complete genome sequence of a species in the genus Microterricola, an extremophilic cold active enzyme producing bacterial strain ERGS5:02 isolated from Sikkim Himalaya.</title>
        <authorList>
            <person name="Himanshu"/>
            <person name="Swarnkar M.K."/>
            <person name="Singh D."/>
            <person name="Kumar R."/>
        </authorList>
    </citation>
    <scope>NUCLEOTIDE SEQUENCE [LARGE SCALE GENOMIC DNA]</scope>
    <source>
        <strain evidence="1 2">ERGS5:02</strain>
    </source>
</reference>
<accession>A0A0X8E4A1</accession>
<evidence type="ECO:0000313" key="2">
    <source>
        <dbReference type="Proteomes" id="UP000058305"/>
    </source>
</evidence>
<proteinExistence type="predicted"/>
<dbReference type="EMBL" id="CP014145">
    <property type="protein sequence ID" value="AMB58736.1"/>
    <property type="molecule type" value="Genomic_DNA"/>
</dbReference>
<sequence>MQLDGPSLQGLHERVLAEHGRHARIVAAERVVSGGIRGFFAKQHFEVTVELPETGTPGVHSLDLPTRVGLAALLEDADTAESALAAPLAPVEQPTTATPDFAALLRQMTRDIVPPNPQLADVPQLPTAGLLPIAAAAAAYAPAPPAQLGAVAPAPIVAPVRSVATAGSAAPTAPPELLASPGDLVLCIGARSDAARVAADWAAENGAEVALCAPATADDAAGHGELRRVTDRRDAAAARARGVQRAAACIAVVELDGARAGADVAASSRRERQLGTAAALLADQLWLVVDVSRKDEDTAAWVAACREVVEVHGIVAVGGAETATPGSVSALGLPVLWHSKG</sequence>
<reference evidence="2" key="2">
    <citation type="submission" date="2016-01" db="EMBL/GenBank/DDBJ databases">
        <title>First complete genome sequence of a species in the genus Microterricola, an extremophilic cold active enzyme producing strain ERGS5:02 isolated from Sikkim Himalaya.</title>
        <authorList>
            <person name="Kumar R."/>
            <person name="Singh D."/>
            <person name="Swarnkar M.K."/>
        </authorList>
    </citation>
    <scope>NUCLEOTIDE SEQUENCE [LARGE SCALE GENOMIC DNA]</scope>
    <source>
        <strain evidence="2">ERGS5:02</strain>
    </source>
</reference>
<name>A0A0X8E4A1_9MICO</name>
<dbReference type="KEGG" id="mvd:AWU67_07540"/>
<keyword evidence="2" id="KW-1185">Reference proteome</keyword>